<evidence type="ECO:0000313" key="2">
    <source>
        <dbReference type="EMBL" id="PVE46736.1"/>
    </source>
</evidence>
<keyword evidence="1" id="KW-0472">Membrane</keyword>
<keyword evidence="1" id="KW-0812">Transmembrane</keyword>
<sequence>MQSPDFRRRMAHVLAARVEAVKAREQKPRRAAAILSAFAATLVCFFVLKAAAVAHNGHAFAEPPGEGAGIAAQLHHWLAGADPISATLAAALRQAPLPGARDTL</sequence>
<proteinExistence type="predicted"/>
<accession>A0A2T7UPZ4</accession>
<keyword evidence="1" id="KW-1133">Transmembrane helix</keyword>
<evidence type="ECO:0000313" key="3">
    <source>
        <dbReference type="Proteomes" id="UP000244810"/>
    </source>
</evidence>
<dbReference type="AlphaFoldDB" id="A0A2T7UPZ4"/>
<protein>
    <submittedName>
        <fullName evidence="2">Uncharacterized protein</fullName>
    </submittedName>
</protein>
<feature type="transmembrane region" description="Helical" evidence="1">
    <location>
        <begin position="32"/>
        <end position="54"/>
    </location>
</feature>
<dbReference type="RefSeq" id="WP_107752308.1">
    <property type="nucleotide sequence ID" value="NZ_QBKF01000007.1"/>
</dbReference>
<reference evidence="2 3" key="1">
    <citation type="journal article" date="2011" name="Syst. Appl. Microbiol.">
        <title>Defluviimonas denitrificans gen. nov., sp. nov., and Pararhodobacter aggregans gen. nov., sp. nov., non-phototrophic Rhodobacteraceae from the biofilter of a marine aquaculture.</title>
        <authorList>
            <person name="Foesel B.U."/>
            <person name="Drake H.L."/>
            <person name="Schramm A."/>
        </authorList>
    </citation>
    <scope>NUCLEOTIDE SEQUENCE [LARGE SCALE GENOMIC DNA]</scope>
    <source>
        <strain evidence="2 3">D1-19</strain>
    </source>
</reference>
<comment type="caution">
    <text evidence="2">The sequence shown here is derived from an EMBL/GenBank/DDBJ whole genome shotgun (WGS) entry which is preliminary data.</text>
</comment>
<organism evidence="2 3">
    <name type="scientific">Pararhodobacter aggregans</name>
    <dbReference type="NCBI Taxonomy" id="404875"/>
    <lineage>
        <taxon>Bacteria</taxon>
        <taxon>Pseudomonadati</taxon>
        <taxon>Pseudomonadota</taxon>
        <taxon>Alphaproteobacteria</taxon>
        <taxon>Rhodobacterales</taxon>
        <taxon>Paracoccaceae</taxon>
        <taxon>Pararhodobacter</taxon>
    </lineage>
</organism>
<dbReference type="OrthoDB" id="7873809at2"/>
<name>A0A2T7UPZ4_9RHOB</name>
<dbReference type="EMBL" id="QDDR01000007">
    <property type="protein sequence ID" value="PVE46736.1"/>
    <property type="molecule type" value="Genomic_DNA"/>
</dbReference>
<evidence type="ECO:0000256" key="1">
    <source>
        <dbReference type="SAM" id="Phobius"/>
    </source>
</evidence>
<dbReference type="Proteomes" id="UP000244810">
    <property type="component" value="Unassembled WGS sequence"/>
</dbReference>
<gene>
    <name evidence="2" type="ORF">DDE23_13680</name>
</gene>
<keyword evidence="3" id="KW-1185">Reference proteome</keyword>